<dbReference type="Proteomes" id="UP001150238">
    <property type="component" value="Unassembled WGS sequence"/>
</dbReference>
<dbReference type="EMBL" id="JANVFS010000059">
    <property type="protein sequence ID" value="KAJ4464468.1"/>
    <property type="molecule type" value="Genomic_DNA"/>
</dbReference>
<dbReference type="AlphaFoldDB" id="A0A9W8ZRE0"/>
<comment type="caution">
    <text evidence="1">The sequence shown here is derived from an EMBL/GenBank/DDBJ whole genome shotgun (WGS) entry which is preliminary data.</text>
</comment>
<protein>
    <submittedName>
        <fullName evidence="1">Uncharacterized protein</fullName>
    </submittedName>
</protein>
<proteinExistence type="predicted"/>
<gene>
    <name evidence="1" type="ORF">C8J55DRAFT_493929</name>
</gene>
<evidence type="ECO:0000313" key="1">
    <source>
        <dbReference type="EMBL" id="KAJ4464468.1"/>
    </source>
</evidence>
<organism evidence="1 2">
    <name type="scientific">Lentinula lateritia</name>
    <dbReference type="NCBI Taxonomy" id="40482"/>
    <lineage>
        <taxon>Eukaryota</taxon>
        <taxon>Fungi</taxon>
        <taxon>Dikarya</taxon>
        <taxon>Basidiomycota</taxon>
        <taxon>Agaricomycotina</taxon>
        <taxon>Agaricomycetes</taxon>
        <taxon>Agaricomycetidae</taxon>
        <taxon>Agaricales</taxon>
        <taxon>Marasmiineae</taxon>
        <taxon>Omphalotaceae</taxon>
        <taxon>Lentinula</taxon>
    </lineage>
</organism>
<reference evidence="1" key="2">
    <citation type="journal article" date="2023" name="Proc. Natl. Acad. Sci. U.S.A.">
        <title>A global phylogenomic analysis of the shiitake genus Lentinula.</title>
        <authorList>
            <person name="Sierra-Patev S."/>
            <person name="Min B."/>
            <person name="Naranjo-Ortiz M."/>
            <person name="Looney B."/>
            <person name="Konkel Z."/>
            <person name="Slot J.C."/>
            <person name="Sakamoto Y."/>
            <person name="Steenwyk J.L."/>
            <person name="Rokas A."/>
            <person name="Carro J."/>
            <person name="Camarero S."/>
            <person name="Ferreira P."/>
            <person name="Molpeceres G."/>
            <person name="Ruiz-Duenas F.J."/>
            <person name="Serrano A."/>
            <person name="Henrissat B."/>
            <person name="Drula E."/>
            <person name="Hughes K.W."/>
            <person name="Mata J.L."/>
            <person name="Ishikawa N.K."/>
            <person name="Vargas-Isla R."/>
            <person name="Ushijima S."/>
            <person name="Smith C.A."/>
            <person name="Donoghue J."/>
            <person name="Ahrendt S."/>
            <person name="Andreopoulos W."/>
            <person name="He G."/>
            <person name="LaButti K."/>
            <person name="Lipzen A."/>
            <person name="Ng V."/>
            <person name="Riley R."/>
            <person name="Sandor L."/>
            <person name="Barry K."/>
            <person name="Martinez A.T."/>
            <person name="Xiao Y."/>
            <person name="Gibbons J.G."/>
            <person name="Terashima K."/>
            <person name="Grigoriev I.V."/>
            <person name="Hibbett D."/>
        </authorList>
    </citation>
    <scope>NUCLEOTIDE SEQUENCE</scope>
    <source>
        <strain evidence="1">Sp2 HRB7682 ss15</strain>
    </source>
</reference>
<name>A0A9W8ZRE0_9AGAR</name>
<reference evidence="1" key="1">
    <citation type="submission" date="2022-08" db="EMBL/GenBank/DDBJ databases">
        <authorList>
            <consortium name="DOE Joint Genome Institute"/>
            <person name="Min B."/>
            <person name="Riley R."/>
            <person name="Sierra-Patev S."/>
            <person name="Naranjo-Ortiz M."/>
            <person name="Looney B."/>
            <person name="Konkel Z."/>
            <person name="Slot J.C."/>
            <person name="Sakamoto Y."/>
            <person name="Steenwyk J.L."/>
            <person name="Rokas A."/>
            <person name="Carro J."/>
            <person name="Camarero S."/>
            <person name="Ferreira P."/>
            <person name="Molpeceres G."/>
            <person name="Ruiz-Duenas F.J."/>
            <person name="Serrano A."/>
            <person name="Henrissat B."/>
            <person name="Drula E."/>
            <person name="Hughes K.W."/>
            <person name="Mata J.L."/>
            <person name="Ishikawa N.K."/>
            <person name="Vargas-Isla R."/>
            <person name="Ushijima S."/>
            <person name="Smith C.A."/>
            <person name="Ahrendt S."/>
            <person name="Andreopoulos W."/>
            <person name="He G."/>
            <person name="Labutti K."/>
            <person name="Lipzen A."/>
            <person name="Ng V."/>
            <person name="Sandor L."/>
            <person name="Barry K."/>
            <person name="Martinez A.T."/>
            <person name="Xiao Y."/>
            <person name="Gibbons J.G."/>
            <person name="Terashima K."/>
            <person name="Hibbett D.S."/>
            <person name="Grigoriev I.V."/>
        </authorList>
    </citation>
    <scope>NUCLEOTIDE SEQUENCE</scope>
    <source>
        <strain evidence="1">Sp2 HRB7682 ss15</strain>
    </source>
</reference>
<evidence type="ECO:0000313" key="2">
    <source>
        <dbReference type="Proteomes" id="UP001150238"/>
    </source>
</evidence>
<accession>A0A9W8ZRE0</accession>
<sequence>MLSVITFKYYQLSRSSAFNTRPCQYNYNLHPLEANWYEQEWASNHFPHSTLKSKSKVEVEVELDFKVEVEVEVEVKVKVKVELDFKVKGKVEVEDFDFYLFQ</sequence>